<gene>
    <name evidence="2" type="ORF">KYT88_03240</name>
</gene>
<keyword evidence="3" id="KW-1185">Reference proteome</keyword>
<keyword evidence="1" id="KW-0472">Membrane</keyword>
<keyword evidence="1" id="KW-1133">Transmembrane helix</keyword>
<dbReference type="EMBL" id="CP083439">
    <property type="protein sequence ID" value="UKF25730.1"/>
    <property type="molecule type" value="Genomic_DNA"/>
</dbReference>
<sequence>MDIPSMIMGAAIASVAWIGFSPFAELKRLRAREAAADAAEDPGALT</sequence>
<organism evidence="2 3">
    <name type="scientific">Clavibacter seminis</name>
    <dbReference type="NCBI Taxonomy" id="2860285"/>
    <lineage>
        <taxon>Bacteria</taxon>
        <taxon>Bacillati</taxon>
        <taxon>Actinomycetota</taxon>
        <taxon>Actinomycetes</taxon>
        <taxon>Micrococcales</taxon>
        <taxon>Microbacteriaceae</taxon>
        <taxon>Clavibacter</taxon>
    </lineage>
</organism>
<feature type="transmembrane region" description="Helical" evidence="1">
    <location>
        <begin position="6"/>
        <end position="24"/>
    </location>
</feature>
<proteinExistence type="predicted"/>
<dbReference type="RefSeq" id="WP_156032194.1">
    <property type="nucleotide sequence ID" value="NZ_CP083439.1"/>
</dbReference>
<accession>A0ABY3TC36</accession>
<keyword evidence="1" id="KW-0812">Transmembrane</keyword>
<evidence type="ECO:0000313" key="3">
    <source>
        <dbReference type="Proteomes" id="UP001649473"/>
    </source>
</evidence>
<reference evidence="3" key="1">
    <citation type="submission" date="2024-08" db="EMBL/GenBank/DDBJ databases">
        <title>Description of the novel species Clavibacter lycopersicum isolated from tomato seeds.</title>
        <authorList>
            <person name="Arizala E.D."/>
            <person name="Dobhal S."/>
            <person name="Alvarez A."/>
            <person name="Arif M."/>
        </authorList>
    </citation>
    <scope>NUCLEOTIDE SEQUENCE [LARGE SCALE GENOMIC DNA]</scope>
    <source>
        <strain evidence="3">A6099</strain>
    </source>
</reference>
<evidence type="ECO:0000313" key="2">
    <source>
        <dbReference type="EMBL" id="UKF25730.1"/>
    </source>
</evidence>
<evidence type="ECO:0000256" key="1">
    <source>
        <dbReference type="SAM" id="Phobius"/>
    </source>
</evidence>
<name>A0ABY3TC36_9MICO</name>
<dbReference type="Proteomes" id="UP001649473">
    <property type="component" value="Chromosome"/>
</dbReference>
<protein>
    <submittedName>
        <fullName evidence="2">Uncharacterized protein</fullName>
    </submittedName>
</protein>